<name>A0A9W9DC70_9PLEO</name>
<gene>
    <name evidence="1" type="ORF">N0V91_000206</name>
</gene>
<dbReference type="AlphaFoldDB" id="A0A9W9DC70"/>
<protein>
    <submittedName>
        <fullName evidence="1">Uncharacterized protein</fullName>
    </submittedName>
</protein>
<proteinExistence type="predicted"/>
<dbReference type="Proteomes" id="UP001140510">
    <property type="component" value="Unassembled WGS sequence"/>
</dbReference>
<accession>A0A9W9DC70</accession>
<sequence>MPYLVGDLIKEITAGGPIPSFPKSFKEPPKLEKEKDALAQDEKKLQAALDDVLGLVAYEHLREWDTLFIMSFNTARSESFDQVYALMGLVQERQQFQPGYNISEKELLWRLLRSELAARLEAPSISYPELMRLVCRWLEEQCFEPIRPSEWTSEDSMGNTYEASEEETKQYVRLIFQAISLFLESGPLKGRHSYYRSVCTLEAYHQKPHFESL</sequence>
<evidence type="ECO:0000313" key="1">
    <source>
        <dbReference type="EMBL" id="KAJ4413232.1"/>
    </source>
</evidence>
<evidence type="ECO:0000313" key="2">
    <source>
        <dbReference type="Proteomes" id="UP001140510"/>
    </source>
</evidence>
<comment type="caution">
    <text evidence="1">The sequence shown here is derived from an EMBL/GenBank/DDBJ whole genome shotgun (WGS) entry which is preliminary data.</text>
</comment>
<dbReference type="EMBL" id="JAPEVA010000001">
    <property type="protein sequence ID" value="KAJ4413232.1"/>
    <property type="molecule type" value="Genomic_DNA"/>
</dbReference>
<organism evidence="1 2">
    <name type="scientific">Didymella pomorum</name>
    <dbReference type="NCBI Taxonomy" id="749634"/>
    <lineage>
        <taxon>Eukaryota</taxon>
        <taxon>Fungi</taxon>
        <taxon>Dikarya</taxon>
        <taxon>Ascomycota</taxon>
        <taxon>Pezizomycotina</taxon>
        <taxon>Dothideomycetes</taxon>
        <taxon>Pleosporomycetidae</taxon>
        <taxon>Pleosporales</taxon>
        <taxon>Pleosporineae</taxon>
        <taxon>Didymellaceae</taxon>
        <taxon>Didymella</taxon>
    </lineage>
</organism>
<reference evidence="1" key="1">
    <citation type="submission" date="2022-10" db="EMBL/GenBank/DDBJ databases">
        <title>Tapping the CABI collections for fungal endophytes: first genome assemblies for Collariella, Neodidymelliopsis, Ascochyta clinopodiicola, Didymella pomorum, Didymosphaeria variabile, Neocosmospora piperis and Neocucurbitaria cava.</title>
        <authorList>
            <person name="Hill R."/>
        </authorList>
    </citation>
    <scope>NUCLEOTIDE SEQUENCE</scope>
    <source>
        <strain evidence="1">IMI 355091</strain>
    </source>
</reference>
<keyword evidence="2" id="KW-1185">Reference proteome</keyword>